<protein>
    <recommendedName>
        <fullName evidence="3">Prolamin-like domain-containing protein</fullName>
    </recommendedName>
</protein>
<dbReference type="GO" id="GO:0031982">
    <property type="term" value="C:vesicle"/>
    <property type="evidence" value="ECO:0007669"/>
    <property type="project" value="TreeGrafter"/>
</dbReference>
<dbReference type="InterPro" id="IPR008502">
    <property type="entry name" value="Prolamin-like"/>
</dbReference>
<dbReference type="GO" id="GO:0009567">
    <property type="term" value="P:double fertilization forming a zygote and endosperm"/>
    <property type="evidence" value="ECO:0007669"/>
    <property type="project" value="TreeGrafter"/>
</dbReference>
<evidence type="ECO:0000259" key="3">
    <source>
        <dbReference type="Pfam" id="PF05617"/>
    </source>
</evidence>
<name>A0A6M2ELT2_9ROSI</name>
<dbReference type="EMBL" id="GILB01003956">
    <property type="protein sequence ID" value="NUU84289.1"/>
    <property type="molecule type" value="Transcribed_RNA"/>
</dbReference>
<organism evidence="4">
    <name type="scientific">Populus davidiana</name>
    <dbReference type="NCBI Taxonomy" id="266767"/>
    <lineage>
        <taxon>Eukaryota</taxon>
        <taxon>Viridiplantae</taxon>
        <taxon>Streptophyta</taxon>
        <taxon>Embryophyta</taxon>
        <taxon>Tracheophyta</taxon>
        <taxon>Spermatophyta</taxon>
        <taxon>Magnoliopsida</taxon>
        <taxon>eudicotyledons</taxon>
        <taxon>Gunneridae</taxon>
        <taxon>Pentapetalae</taxon>
        <taxon>rosids</taxon>
        <taxon>fabids</taxon>
        <taxon>Malpighiales</taxon>
        <taxon>Salicaceae</taxon>
        <taxon>Saliceae</taxon>
        <taxon>Populus</taxon>
    </lineage>
</organism>
<evidence type="ECO:0000313" key="4">
    <source>
        <dbReference type="EMBL" id="NUU84289.1"/>
    </source>
</evidence>
<dbReference type="Pfam" id="PF05617">
    <property type="entry name" value="Prolamin_like"/>
    <property type="match status" value="1"/>
</dbReference>
<dbReference type="PANTHER" id="PTHR31181">
    <property type="entry name" value="EGG CELL-SECRETED PROTEIN 1.4"/>
    <property type="match status" value="1"/>
</dbReference>
<reference evidence="4" key="1">
    <citation type="submission" date="2020-03" db="EMBL/GenBank/DDBJ databases">
        <authorList>
            <person name="Zhang R."/>
        </authorList>
    </citation>
    <scope>NUCLEOTIDE SEQUENCE</scope>
</reference>
<dbReference type="GO" id="GO:0080155">
    <property type="term" value="P:regulation of double fertilization forming a zygote and endosperm"/>
    <property type="evidence" value="ECO:0007669"/>
    <property type="project" value="TreeGrafter"/>
</dbReference>
<dbReference type="GO" id="GO:2000008">
    <property type="term" value="P:regulation of protein localization to cell surface"/>
    <property type="evidence" value="ECO:0007669"/>
    <property type="project" value="TreeGrafter"/>
</dbReference>
<accession>A0A6M2ELT2</accession>
<evidence type="ECO:0000256" key="1">
    <source>
        <dbReference type="ARBA" id="ARBA00022729"/>
    </source>
</evidence>
<proteinExistence type="predicted"/>
<keyword evidence="1 2" id="KW-0732">Signal</keyword>
<dbReference type="AlphaFoldDB" id="A0A6M2ELT2"/>
<feature type="signal peptide" evidence="2">
    <location>
        <begin position="1"/>
        <end position="24"/>
    </location>
</feature>
<sequence length="108" mass="11284">MSTQTIAILLGFLFMGTLIPSGLAQNIPTFPCFLPLTIIQGCSKEIFVAINSGGTGRIGPACCKVINELSDVCWPRLFPSMPATGKFLRGICSRSGIGPAPAPAPKSC</sequence>
<dbReference type="GO" id="GO:0005576">
    <property type="term" value="C:extracellular region"/>
    <property type="evidence" value="ECO:0007669"/>
    <property type="project" value="TreeGrafter"/>
</dbReference>
<feature type="domain" description="Prolamin-like" evidence="3">
    <location>
        <begin position="32"/>
        <end position="92"/>
    </location>
</feature>
<feature type="chain" id="PRO_5026884927" description="Prolamin-like domain-containing protein" evidence="2">
    <location>
        <begin position="25"/>
        <end position="108"/>
    </location>
</feature>
<dbReference type="PANTHER" id="PTHR31181:SF67">
    <property type="entry name" value="PROLAMIN-LIKE PROTEIN (DUF1278)"/>
    <property type="match status" value="1"/>
</dbReference>
<evidence type="ECO:0000256" key="2">
    <source>
        <dbReference type="SAM" id="SignalP"/>
    </source>
</evidence>